<dbReference type="Proteomes" id="UP000324285">
    <property type="component" value="Chromosome"/>
</dbReference>
<dbReference type="Gene3D" id="3.10.129.10">
    <property type="entry name" value="Hotdog Thioesterase"/>
    <property type="match status" value="1"/>
</dbReference>
<feature type="domain" description="Thioesterase" evidence="3">
    <location>
        <begin position="72"/>
        <end position="147"/>
    </location>
</feature>
<evidence type="ECO:0000313" key="5">
    <source>
        <dbReference type="Proteomes" id="UP000324285"/>
    </source>
</evidence>
<dbReference type="CDD" id="cd03443">
    <property type="entry name" value="PaaI_thioesterase"/>
    <property type="match status" value="1"/>
</dbReference>
<name>A0A856QKU7_9GAMM</name>
<dbReference type="PANTHER" id="PTHR21660">
    <property type="entry name" value="THIOESTERASE SUPERFAMILY MEMBER-RELATED"/>
    <property type="match status" value="1"/>
</dbReference>
<dbReference type="Pfam" id="PF03061">
    <property type="entry name" value="4HBT"/>
    <property type="match status" value="1"/>
</dbReference>
<evidence type="ECO:0000256" key="1">
    <source>
        <dbReference type="ARBA" id="ARBA00008324"/>
    </source>
</evidence>
<dbReference type="NCBIfam" id="TIGR00369">
    <property type="entry name" value="unchar_dom_1"/>
    <property type="match status" value="1"/>
</dbReference>
<dbReference type="SUPFAM" id="SSF54637">
    <property type="entry name" value="Thioesterase/thiol ester dehydrase-isomerase"/>
    <property type="match status" value="1"/>
</dbReference>
<dbReference type="RefSeq" id="WP_187775088.1">
    <property type="nucleotide sequence ID" value="NZ_CP038437.2"/>
</dbReference>
<protein>
    <submittedName>
        <fullName evidence="4">PaaI family thioesterase</fullName>
    </submittedName>
</protein>
<dbReference type="GO" id="GO:0047617">
    <property type="term" value="F:fatty acyl-CoA hydrolase activity"/>
    <property type="evidence" value="ECO:0007669"/>
    <property type="project" value="InterPro"/>
</dbReference>
<dbReference type="InterPro" id="IPR029069">
    <property type="entry name" value="HotDog_dom_sf"/>
</dbReference>
<sequence length="174" mass="18626">MNGSSVPSQDLREACISEDIKLPWLDWLHDIHSGTSEPPNAWSTMGFALSRVSPDMVVFEGMPDAGYVNPNGSIQGGWVAALMDACMSAAVATGLRGSQMCTTIEIKVNYVRAVSVKSGMLRAQGEIVHRGGRVVLAKGSLVNGDDKIFAYATTTCLVMRGGLPAHREEALMEK</sequence>
<dbReference type="EMBL" id="CP038437">
    <property type="protein sequence ID" value="QEM80543.2"/>
    <property type="molecule type" value="Genomic_DNA"/>
</dbReference>
<evidence type="ECO:0000256" key="2">
    <source>
        <dbReference type="ARBA" id="ARBA00022801"/>
    </source>
</evidence>
<dbReference type="PANTHER" id="PTHR21660:SF1">
    <property type="entry name" value="ACYL-COENZYME A THIOESTERASE 13"/>
    <property type="match status" value="1"/>
</dbReference>
<dbReference type="InterPro" id="IPR006683">
    <property type="entry name" value="Thioestr_dom"/>
</dbReference>
<gene>
    <name evidence="4" type="ORF">E4T21_02450</name>
</gene>
<reference evidence="4" key="1">
    <citation type="submission" date="2021-02" db="EMBL/GenBank/DDBJ databases">
        <title>Strain Y2R2, a novel species of the genus Halomonas.</title>
        <authorList>
            <person name="Huang H."/>
        </authorList>
    </citation>
    <scope>NUCLEOTIDE SEQUENCE</scope>
    <source>
        <strain evidence="4">Y2R2</strain>
    </source>
</reference>
<accession>A0A856QKU7</accession>
<comment type="similarity">
    <text evidence="1">Belongs to the thioesterase PaaI family.</text>
</comment>
<organism evidence="4 5">
    <name type="scientific">Halomonas binhaiensis</name>
    <dbReference type="NCBI Taxonomy" id="2562282"/>
    <lineage>
        <taxon>Bacteria</taxon>
        <taxon>Pseudomonadati</taxon>
        <taxon>Pseudomonadota</taxon>
        <taxon>Gammaproteobacteria</taxon>
        <taxon>Oceanospirillales</taxon>
        <taxon>Halomonadaceae</taxon>
        <taxon>Halomonas</taxon>
    </lineage>
</organism>
<keyword evidence="5" id="KW-1185">Reference proteome</keyword>
<dbReference type="InterPro" id="IPR039298">
    <property type="entry name" value="ACOT13"/>
</dbReference>
<dbReference type="AlphaFoldDB" id="A0A856QKU7"/>
<proteinExistence type="inferred from homology"/>
<dbReference type="InterPro" id="IPR003736">
    <property type="entry name" value="PAAI_dom"/>
</dbReference>
<keyword evidence="2" id="KW-0378">Hydrolase</keyword>
<dbReference type="KEGG" id="hbh:E4T21_02450"/>
<evidence type="ECO:0000259" key="3">
    <source>
        <dbReference type="Pfam" id="PF03061"/>
    </source>
</evidence>
<evidence type="ECO:0000313" key="4">
    <source>
        <dbReference type="EMBL" id="QEM80543.2"/>
    </source>
</evidence>